<dbReference type="AlphaFoldDB" id="K5DLV2"/>
<accession>K5DLV2</accession>
<sequence length="59" mass="6834">MSSGSGRIERRAYRIQPSLTTRNRPPSQRHRSDATRRLISIHLFVKLSHRRGSNVDPHS</sequence>
<dbReference type="EMBL" id="AMCW01000018">
    <property type="protein sequence ID" value="EKK03864.1"/>
    <property type="molecule type" value="Genomic_DNA"/>
</dbReference>
<feature type="compositionally biased region" description="Polar residues" evidence="1">
    <location>
        <begin position="17"/>
        <end position="26"/>
    </location>
</feature>
<reference evidence="2 3" key="1">
    <citation type="journal article" date="2013" name="Mar. Genomics">
        <title>Expression of sulfatases in Rhodopirellula baltica and the diversity of sulfatases in the genus Rhodopirellula.</title>
        <authorList>
            <person name="Wegner C.E."/>
            <person name="Richter-Heitmann T."/>
            <person name="Klindworth A."/>
            <person name="Klockow C."/>
            <person name="Richter M."/>
            <person name="Achstetter T."/>
            <person name="Glockner F.O."/>
            <person name="Harder J."/>
        </authorList>
    </citation>
    <scope>NUCLEOTIDE SEQUENCE [LARGE SCALE GENOMIC DNA]</scope>
    <source>
        <strain evidence="2 3">SH28</strain>
    </source>
</reference>
<evidence type="ECO:0000313" key="2">
    <source>
        <dbReference type="EMBL" id="EKK03864.1"/>
    </source>
</evidence>
<proteinExistence type="predicted"/>
<dbReference type="PATRIC" id="fig|993517.3.peg.662"/>
<comment type="caution">
    <text evidence="2">The sequence shown here is derived from an EMBL/GenBank/DDBJ whole genome shotgun (WGS) entry which is preliminary data.</text>
</comment>
<evidence type="ECO:0000313" key="3">
    <source>
        <dbReference type="Proteomes" id="UP000007993"/>
    </source>
</evidence>
<feature type="region of interest" description="Disordered" evidence="1">
    <location>
        <begin position="1"/>
        <end position="35"/>
    </location>
</feature>
<name>K5DLV2_RHOBT</name>
<evidence type="ECO:0000256" key="1">
    <source>
        <dbReference type="SAM" id="MobiDB-lite"/>
    </source>
</evidence>
<organism evidence="2 3">
    <name type="scientific">Rhodopirellula baltica SH28</name>
    <dbReference type="NCBI Taxonomy" id="993517"/>
    <lineage>
        <taxon>Bacteria</taxon>
        <taxon>Pseudomonadati</taxon>
        <taxon>Planctomycetota</taxon>
        <taxon>Planctomycetia</taxon>
        <taxon>Pirellulales</taxon>
        <taxon>Pirellulaceae</taxon>
        <taxon>Rhodopirellula</taxon>
    </lineage>
</organism>
<dbReference type="Proteomes" id="UP000007993">
    <property type="component" value="Unassembled WGS sequence"/>
</dbReference>
<protein>
    <submittedName>
        <fullName evidence="2">Uncharacterized protein</fullName>
    </submittedName>
</protein>
<gene>
    <name evidence="2" type="ORF">RBSH_00605</name>
</gene>